<sequence>MVAANHTNVLGACLENATSYTIQAKGAVTASPVRMRLYTAAALALALHHLVFRKGEWHLKAPMLLTTWLVSYPLLLVAELVIGAKSFGGSVSNTLLTLGCFTIVSFASIAVYRLFFHRLGGFPGPVMARATKLWHASQCLEGKNYLVLDELNRKYGDYVRTGPNEITIFNPEALFKLDGPGNKTTKSVWYDFLMPDMGVTTIRNKTFHDQRRKIWTQAFSAKALPFYEDQMAEHANKLESLIGAAAKDRKAVPFSSYAYWFSFDVMGMFALSQSFNMLDDEKWHYAVNNLRRAMSILGPLSPVPWLGQIGFKFLEGYWIVKDWHSMMGWCRARMQDRIRIDDDNAPNVAAYLIADAKKKDSIESDHHLLAGDTIVAIVAGSDTVAPTLVFLFYELALNPSQADKLYDELKDIDVHDREVLQTLPHLNALINETLRIHPAVPTGGYRDTPPEGMTIGGRYIPGNTTIVAPRYTISRLESCYEQADKFIPERWYSRPELIKDSRSFLPFAQGKNLALSELRVVTALLVSKYHIRLAPGDDGSRVEKDMRDQFTAVPGQLNLAFEKRV</sequence>
<dbReference type="GO" id="GO:0004497">
    <property type="term" value="F:monooxygenase activity"/>
    <property type="evidence" value="ECO:0007669"/>
    <property type="project" value="UniProtKB-KW"/>
</dbReference>
<dbReference type="STRING" id="2656787.A0A370U0N6"/>
<dbReference type="PRINTS" id="PR00385">
    <property type="entry name" value="P450"/>
</dbReference>
<dbReference type="InterPro" id="IPR036396">
    <property type="entry name" value="Cyt_P450_sf"/>
</dbReference>
<evidence type="ECO:0000256" key="3">
    <source>
        <dbReference type="ARBA" id="ARBA00022723"/>
    </source>
</evidence>
<feature type="transmembrane region" description="Helical" evidence="7">
    <location>
        <begin position="95"/>
        <end position="115"/>
    </location>
</feature>
<feature type="transmembrane region" description="Helical" evidence="7">
    <location>
        <begin position="64"/>
        <end position="83"/>
    </location>
</feature>
<dbReference type="GeneID" id="43594169"/>
<comment type="caution">
    <text evidence="8">The sequence shown here is derived from an EMBL/GenBank/DDBJ whole genome shotgun (WGS) entry which is preliminary data.</text>
</comment>
<dbReference type="SUPFAM" id="SSF48264">
    <property type="entry name" value="Cytochrome P450"/>
    <property type="match status" value="1"/>
</dbReference>
<dbReference type="PANTHER" id="PTHR24305">
    <property type="entry name" value="CYTOCHROME P450"/>
    <property type="match status" value="1"/>
</dbReference>
<evidence type="ECO:0000256" key="5">
    <source>
        <dbReference type="ARBA" id="ARBA00023004"/>
    </source>
</evidence>
<dbReference type="RefSeq" id="XP_031873997.1">
    <property type="nucleotide sequence ID" value="XM_032009943.1"/>
</dbReference>
<evidence type="ECO:0000256" key="2">
    <source>
        <dbReference type="ARBA" id="ARBA00010617"/>
    </source>
</evidence>
<keyword evidence="7" id="KW-0472">Membrane</keyword>
<keyword evidence="9" id="KW-1185">Reference proteome</keyword>
<evidence type="ECO:0000256" key="7">
    <source>
        <dbReference type="SAM" id="Phobius"/>
    </source>
</evidence>
<organism evidence="8 9">
    <name type="scientific">Venustampulla echinocandica</name>
    <dbReference type="NCBI Taxonomy" id="2656787"/>
    <lineage>
        <taxon>Eukaryota</taxon>
        <taxon>Fungi</taxon>
        <taxon>Dikarya</taxon>
        <taxon>Ascomycota</taxon>
        <taxon>Pezizomycotina</taxon>
        <taxon>Leotiomycetes</taxon>
        <taxon>Helotiales</taxon>
        <taxon>Pleuroascaceae</taxon>
        <taxon>Venustampulla</taxon>
    </lineage>
</organism>
<dbReference type="InterPro" id="IPR050121">
    <property type="entry name" value="Cytochrome_P450_monoxygenase"/>
</dbReference>
<proteinExistence type="inferred from homology"/>
<accession>A0A370U0N6</accession>
<reference evidence="8 9" key="1">
    <citation type="journal article" date="2018" name="IMA Fungus">
        <title>IMA Genome-F 9: Draft genome sequence of Annulohypoxylon stygium, Aspergillus mulundensis, Berkeleyomyces basicola (syn. Thielaviopsis basicola), Ceratocystis smalleyi, two Cercospora beticola strains, Coleophoma cylindrospora, Fusarium fracticaudum, Phialophora cf. hyalina, and Morchella septimelata.</title>
        <authorList>
            <person name="Wingfield B.D."/>
            <person name="Bills G.F."/>
            <person name="Dong Y."/>
            <person name="Huang W."/>
            <person name="Nel W.J."/>
            <person name="Swalarsk-Parry B.S."/>
            <person name="Vaghefi N."/>
            <person name="Wilken P.M."/>
            <person name="An Z."/>
            <person name="de Beer Z.W."/>
            <person name="De Vos L."/>
            <person name="Chen L."/>
            <person name="Duong T.A."/>
            <person name="Gao Y."/>
            <person name="Hammerbacher A."/>
            <person name="Kikkert J.R."/>
            <person name="Li Y."/>
            <person name="Li H."/>
            <person name="Li K."/>
            <person name="Li Q."/>
            <person name="Liu X."/>
            <person name="Ma X."/>
            <person name="Naidoo K."/>
            <person name="Pethybridge S.J."/>
            <person name="Sun J."/>
            <person name="Steenkamp E.T."/>
            <person name="van der Nest M.A."/>
            <person name="van Wyk S."/>
            <person name="Wingfield M.J."/>
            <person name="Xiong C."/>
            <person name="Yue Q."/>
            <person name="Zhang X."/>
        </authorList>
    </citation>
    <scope>NUCLEOTIDE SEQUENCE [LARGE SCALE GENOMIC DNA]</scope>
    <source>
        <strain evidence="8 9">BP 5553</strain>
    </source>
</reference>
<keyword evidence="3" id="KW-0479">Metal-binding</keyword>
<comment type="similarity">
    <text evidence="2">Belongs to the cytochrome P450 family.</text>
</comment>
<dbReference type="AlphaFoldDB" id="A0A370U0N6"/>
<dbReference type="Proteomes" id="UP000254866">
    <property type="component" value="Unassembled WGS sequence"/>
</dbReference>
<keyword evidence="7" id="KW-1133">Transmembrane helix</keyword>
<evidence type="ECO:0000256" key="6">
    <source>
        <dbReference type="ARBA" id="ARBA00023033"/>
    </source>
</evidence>
<dbReference type="EMBL" id="NPIC01000001">
    <property type="protein sequence ID" value="RDL41341.1"/>
    <property type="molecule type" value="Genomic_DNA"/>
</dbReference>
<dbReference type="OrthoDB" id="6692864at2759"/>
<dbReference type="Gene3D" id="1.10.630.10">
    <property type="entry name" value="Cytochrome P450"/>
    <property type="match status" value="1"/>
</dbReference>
<keyword evidence="5" id="KW-0408">Iron</keyword>
<dbReference type="GO" id="GO:0016705">
    <property type="term" value="F:oxidoreductase activity, acting on paired donors, with incorporation or reduction of molecular oxygen"/>
    <property type="evidence" value="ECO:0007669"/>
    <property type="project" value="InterPro"/>
</dbReference>
<keyword evidence="6" id="KW-0503">Monooxygenase</keyword>
<comment type="cofactor">
    <cofactor evidence="1">
        <name>heme</name>
        <dbReference type="ChEBI" id="CHEBI:30413"/>
    </cofactor>
</comment>
<evidence type="ECO:0000313" key="8">
    <source>
        <dbReference type="EMBL" id="RDL41341.1"/>
    </source>
</evidence>
<dbReference type="PANTHER" id="PTHR24305:SF187">
    <property type="entry name" value="P450, PUTATIVE (EUROFUNG)-RELATED"/>
    <property type="match status" value="1"/>
</dbReference>
<evidence type="ECO:0000256" key="1">
    <source>
        <dbReference type="ARBA" id="ARBA00001971"/>
    </source>
</evidence>
<dbReference type="CDD" id="cd11061">
    <property type="entry name" value="CYP67-like"/>
    <property type="match status" value="1"/>
</dbReference>
<dbReference type="Pfam" id="PF00067">
    <property type="entry name" value="p450"/>
    <property type="match status" value="1"/>
</dbReference>
<evidence type="ECO:0008006" key="10">
    <source>
        <dbReference type="Google" id="ProtNLM"/>
    </source>
</evidence>
<dbReference type="GO" id="GO:0005506">
    <property type="term" value="F:iron ion binding"/>
    <property type="evidence" value="ECO:0007669"/>
    <property type="project" value="InterPro"/>
</dbReference>
<evidence type="ECO:0000313" key="9">
    <source>
        <dbReference type="Proteomes" id="UP000254866"/>
    </source>
</evidence>
<name>A0A370U0N6_9HELO</name>
<evidence type="ECO:0000256" key="4">
    <source>
        <dbReference type="ARBA" id="ARBA00023002"/>
    </source>
</evidence>
<protein>
    <recommendedName>
        <fullName evidence="10">Cytochrome P450</fullName>
    </recommendedName>
</protein>
<dbReference type="GO" id="GO:0020037">
    <property type="term" value="F:heme binding"/>
    <property type="evidence" value="ECO:0007669"/>
    <property type="project" value="InterPro"/>
</dbReference>
<gene>
    <name evidence="8" type="ORF">BP5553_01320</name>
</gene>
<keyword evidence="4" id="KW-0560">Oxidoreductase</keyword>
<dbReference type="InterPro" id="IPR001128">
    <property type="entry name" value="Cyt_P450"/>
</dbReference>
<keyword evidence="7" id="KW-0812">Transmembrane</keyword>